<dbReference type="PANTHER" id="PTHR42920">
    <property type="entry name" value="OS03G0707200 PROTEIN-RELATED"/>
    <property type="match status" value="1"/>
</dbReference>
<evidence type="ECO:0000313" key="9">
    <source>
        <dbReference type="EMBL" id="HIU03514.1"/>
    </source>
</evidence>
<dbReference type="GO" id="GO:0005886">
    <property type="term" value="C:plasma membrane"/>
    <property type="evidence" value="ECO:0007669"/>
    <property type="project" value="UniProtKB-SubCell"/>
</dbReference>
<accession>A0A9D1KY84</accession>
<feature type="transmembrane region" description="Helical" evidence="7">
    <location>
        <begin position="33"/>
        <end position="52"/>
    </location>
</feature>
<evidence type="ECO:0000256" key="1">
    <source>
        <dbReference type="ARBA" id="ARBA00004651"/>
    </source>
</evidence>
<dbReference type="AlphaFoldDB" id="A0A9D1KY84"/>
<reference evidence="9" key="2">
    <citation type="journal article" date="2021" name="PeerJ">
        <title>Extensive microbial diversity within the chicken gut microbiome revealed by metagenomics and culture.</title>
        <authorList>
            <person name="Gilroy R."/>
            <person name="Ravi A."/>
            <person name="Getino M."/>
            <person name="Pursley I."/>
            <person name="Horton D.L."/>
            <person name="Alikhan N.F."/>
            <person name="Baker D."/>
            <person name="Gharbi K."/>
            <person name="Hall N."/>
            <person name="Watson M."/>
            <person name="Adriaenssens E.M."/>
            <person name="Foster-Nyarko E."/>
            <person name="Jarju S."/>
            <person name="Secka A."/>
            <person name="Antonio M."/>
            <person name="Oren A."/>
            <person name="Chaudhuri R.R."/>
            <person name="La Ragione R."/>
            <person name="Hildebrand F."/>
            <person name="Pallen M.J."/>
        </authorList>
    </citation>
    <scope>NUCLEOTIDE SEQUENCE</scope>
    <source>
        <strain evidence="9">CHK187-14744</strain>
    </source>
</reference>
<feature type="transmembrane region" description="Helical" evidence="7">
    <location>
        <begin position="183"/>
        <end position="203"/>
    </location>
</feature>
<evidence type="ECO:0000256" key="3">
    <source>
        <dbReference type="ARBA" id="ARBA00022475"/>
    </source>
</evidence>
<feature type="transmembrane region" description="Helical" evidence="7">
    <location>
        <begin position="215"/>
        <end position="233"/>
    </location>
</feature>
<evidence type="ECO:0000256" key="2">
    <source>
        <dbReference type="ARBA" id="ARBA00007362"/>
    </source>
</evidence>
<feature type="domain" description="EamA" evidence="8">
    <location>
        <begin position="8"/>
        <end position="144"/>
    </location>
</feature>
<evidence type="ECO:0000259" key="8">
    <source>
        <dbReference type="Pfam" id="PF00892"/>
    </source>
</evidence>
<comment type="subcellular location">
    <subcellularLocation>
        <location evidence="1">Cell membrane</location>
        <topology evidence="1">Multi-pass membrane protein</topology>
    </subcellularLocation>
</comment>
<dbReference type="Gene3D" id="1.10.3730.20">
    <property type="match status" value="1"/>
</dbReference>
<evidence type="ECO:0000256" key="4">
    <source>
        <dbReference type="ARBA" id="ARBA00022692"/>
    </source>
</evidence>
<dbReference type="InterPro" id="IPR051258">
    <property type="entry name" value="Diverse_Substrate_Transporter"/>
</dbReference>
<dbReference type="Pfam" id="PF00892">
    <property type="entry name" value="EamA"/>
    <property type="match status" value="2"/>
</dbReference>
<feature type="transmembrane region" description="Helical" evidence="7">
    <location>
        <begin position="73"/>
        <end position="92"/>
    </location>
</feature>
<feature type="transmembrane region" description="Helical" evidence="7">
    <location>
        <begin position="271"/>
        <end position="290"/>
    </location>
</feature>
<gene>
    <name evidence="9" type="ORF">IAB63_09720</name>
</gene>
<feature type="transmembrane region" description="Helical" evidence="7">
    <location>
        <begin position="128"/>
        <end position="145"/>
    </location>
</feature>
<keyword evidence="4 7" id="KW-0812">Transmembrane</keyword>
<dbReference type="InterPro" id="IPR037185">
    <property type="entry name" value="EmrE-like"/>
</dbReference>
<keyword evidence="5 7" id="KW-1133">Transmembrane helix</keyword>
<dbReference type="InterPro" id="IPR000620">
    <property type="entry name" value="EamA_dom"/>
</dbReference>
<sequence>MYSAKNTFLLLLTAFIWGTAFVAQSVGLDYIGPFTLNGLRFFIGGFVLIPIIPLLDRMKKNDPKTGSSHDRRILFAGGICCGIALAIASTLQQFGIKYTSVGKAGFITALYIVIVPLLGIFIGRRLRLLVGISVLLALTGLYFLCMNDTLAFGLGDTYVLLSAFFFSIHILVIDYFSPKTDSVRMSCIQFFTAGILLAGPILLIEKPSFSDILAAWLPLLYTGVLSSGVAYTLQIIAQRDYDPTIASLLLSLESVFSALAGWIILHQSLTPREILGCLLMFSAIILAQLPSGRQISVFTRQKHVKR</sequence>
<feature type="domain" description="EamA" evidence="8">
    <location>
        <begin position="154"/>
        <end position="286"/>
    </location>
</feature>
<keyword evidence="3" id="KW-1003">Cell membrane</keyword>
<dbReference type="SUPFAM" id="SSF103481">
    <property type="entry name" value="Multidrug resistance efflux transporter EmrE"/>
    <property type="match status" value="2"/>
</dbReference>
<proteinExistence type="inferred from homology"/>
<evidence type="ECO:0000256" key="6">
    <source>
        <dbReference type="ARBA" id="ARBA00023136"/>
    </source>
</evidence>
<feature type="transmembrane region" description="Helical" evidence="7">
    <location>
        <begin position="104"/>
        <end position="121"/>
    </location>
</feature>
<dbReference type="PANTHER" id="PTHR42920:SF5">
    <property type="entry name" value="EAMA DOMAIN-CONTAINING PROTEIN"/>
    <property type="match status" value="1"/>
</dbReference>
<protein>
    <submittedName>
        <fullName evidence="9">DMT family transporter</fullName>
    </submittedName>
</protein>
<evidence type="ECO:0000313" key="10">
    <source>
        <dbReference type="Proteomes" id="UP000824164"/>
    </source>
</evidence>
<reference evidence="9" key="1">
    <citation type="submission" date="2020-10" db="EMBL/GenBank/DDBJ databases">
        <authorList>
            <person name="Gilroy R."/>
        </authorList>
    </citation>
    <scope>NUCLEOTIDE SEQUENCE</scope>
    <source>
        <strain evidence="9">CHK187-14744</strain>
    </source>
</reference>
<feature type="transmembrane region" description="Helical" evidence="7">
    <location>
        <begin position="245"/>
        <end position="265"/>
    </location>
</feature>
<dbReference type="EMBL" id="DVLT01000057">
    <property type="protein sequence ID" value="HIU03514.1"/>
    <property type="molecule type" value="Genomic_DNA"/>
</dbReference>
<evidence type="ECO:0000256" key="7">
    <source>
        <dbReference type="SAM" id="Phobius"/>
    </source>
</evidence>
<dbReference type="Proteomes" id="UP000824164">
    <property type="component" value="Unassembled WGS sequence"/>
</dbReference>
<comment type="similarity">
    <text evidence="2">Belongs to the EamA transporter family.</text>
</comment>
<evidence type="ECO:0000256" key="5">
    <source>
        <dbReference type="ARBA" id="ARBA00022989"/>
    </source>
</evidence>
<name>A0A9D1KY84_9FIRM</name>
<organism evidence="9 10">
    <name type="scientific">Candidatus Onthocola gallistercoris</name>
    <dbReference type="NCBI Taxonomy" id="2840876"/>
    <lineage>
        <taxon>Bacteria</taxon>
        <taxon>Bacillati</taxon>
        <taxon>Bacillota</taxon>
        <taxon>Bacilli</taxon>
        <taxon>Candidatus Onthocola</taxon>
    </lineage>
</organism>
<keyword evidence="6 7" id="KW-0472">Membrane</keyword>
<feature type="transmembrane region" description="Helical" evidence="7">
    <location>
        <begin position="157"/>
        <end position="176"/>
    </location>
</feature>
<comment type="caution">
    <text evidence="9">The sequence shown here is derived from an EMBL/GenBank/DDBJ whole genome shotgun (WGS) entry which is preliminary data.</text>
</comment>